<dbReference type="OrthoDB" id="7592443at2"/>
<dbReference type="Gene3D" id="3.40.640.10">
    <property type="entry name" value="Type I PLP-dependent aspartate aminotransferase-like (Major domain)"/>
    <property type="match status" value="1"/>
</dbReference>
<sequence length="413" mass="45306">MYDVACIRQGFLGLGMVDEKGQLPLLFDGPGGSQLPKVVVDQMANYLYHFNSNLGGFAHAGRVTAQTNEKARQKVATWLNCSSDAVFFGLNATSLMFHVSRTLSQDWQAGDNIVLSCMDHFSHVSSWQTAAEDRGVTVRKIPLVADGSALDLSVLDQLIDERTRLVAVSLASNVLGTKTDIAPIITKAHSVGAIVSVDAVHAIVHELIDVTAMECDVLFASAYKIGAARLGIGYMKPSLMSRSRFYKVEPATDALPNAWEQGTQSFEAQASIVALLEYWATLSGDDVGDDRTRLAQAYQRVMAHENGLGQVFLQAVGERDYIKLYGKADTAQRTPTFAFNLIKDGQLIDPKQVSQWLGERNVALPCGNFYALDVVRQLGLVETGFLRVGFLHYSTVDEIHRLFELLDEFVATH</sequence>
<dbReference type="RefSeq" id="WP_078254721.1">
    <property type="nucleotide sequence ID" value="NZ_MUYU01000023.1"/>
</dbReference>
<comment type="caution">
    <text evidence="3">The sequence shown here is derived from an EMBL/GenBank/DDBJ whole genome shotgun (WGS) entry which is preliminary data.</text>
</comment>
<reference evidence="3 4" key="1">
    <citation type="submission" date="2017-02" db="EMBL/GenBank/DDBJ databases">
        <title>Draft genome sequence of Moraxella pluranimalium CCUG 54913T type strain.</title>
        <authorList>
            <person name="Salva-Serra F."/>
            <person name="Engstrom-Jakobsson H."/>
            <person name="Thorell K."/>
            <person name="Jaen-Luchoro D."/>
            <person name="Gonzales-Siles L."/>
            <person name="Karlsson R."/>
            <person name="Yazdan S."/>
            <person name="Boulund F."/>
            <person name="Johnning A."/>
            <person name="Engstrand L."/>
            <person name="Kristiansson E."/>
            <person name="Moore E."/>
        </authorList>
    </citation>
    <scope>NUCLEOTIDE SEQUENCE [LARGE SCALE GENOMIC DNA]</scope>
    <source>
        <strain evidence="3 4">CCUG 54913</strain>
    </source>
</reference>
<dbReference type="PANTHER" id="PTHR43586:SF21">
    <property type="entry name" value="PYRIDOXAL PHOSPHATE (PLP)-DEPENDENT ASPARTATE AMINOTRANSFERASE SUPERFAMILY"/>
    <property type="match status" value="1"/>
</dbReference>
<evidence type="ECO:0000313" key="3">
    <source>
        <dbReference type="EMBL" id="OOS22984.1"/>
    </source>
</evidence>
<evidence type="ECO:0000313" key="4">
    <source>
        <dbReference type="Proteomes" id="UP000189800"/>
    </source>
</evidence>
<proteinExistence type="predicted"/>
<dbReference type="SUPFAM" id="SSF53383">
    <property type="entry name" value="PLP-dependent transferases"/>
    <property type="match status" value="1"/>
</dbReference>
<dbReference type="STRING" id="470453.B0680_08750"/>
<dbReference type="PANTHER" id="PTHR43586">
    <property type="entry name" value="CYSTEINE DESULFURASE"/>
    <property type="match status" value="1"/>
</dbReference>
<dbReference type="InterPro" id="IPR015424">
    <property type="entry name" value="PyrdxlP-dep_Trfase"/>
</dbReference>
<dbReference type="NCBIfam" id="TIGR01976">
    <property type="entry name" value="am_tr_V_VC1184"/>
    <property type="match status" value="1"/>
</dbReference>
<name>A0A1T0CKY5_9GAMM</name>
<feature type="domain" description="Aminotransferase class V" evidence="2">
    <location>
        <begin position="27"/>
        <end position="402"/>
    </location>
</feature>
<accession>A0A1T0CKY5</accession>
<protein>
    <submittedName>
        <fullName evidence="3">Cysteine desulfurase-like protein</fullName>
    </submittedName>
</protein>
<dbReference type="InterPro" id="IPR011340">
    <property type="entry name" value="Cys_dSase-rel"/>
</dbReference>
<keyword evidence="4" id="KW-1185">Reference proteome</keyword>
<dbReference type="InterPro" id="IPR015421">
    <property type="entry name" value="PyrdxlP-dep_Trfase_major"/>
</dbReference>
<dbReference type="Proteomes" id="UP000189800">
    <property type="component" value="Unassembled WGS sequence"/>
</dbReference>
<dbReference type="AlphaFoldDB" id="A0A1T0CKY5"/>
<dbReference type="Gene3D" id="3.90.1150.10">
    <property type="entry name" value="Aspartate Aminotransferase, domain 1"/>
    <property type="match status" value="1"/>
</dbReference>
<dbReference type="InterPro" id="IPR000192">
    <property type="entry name" value="Aminotrans_V_dom"/>
</dbReference>
<dbReference type="Pfam" id="PF00266">
    <property type="entry name" value="Aminotran_5"/>
    <property type="match status" value="1"/>
</dbReference>
<dbReference type="InterPro" id="IPR015422">
    <property type="entry name" value="PyrdxlP-dep_Trfase_small"/>
</dbReference>
<evidence type="ECO:0000259" key="2">
    <source>
        <dbReference type="Pfam" id="PF00266"/>
    </source>
</evidence>
<keyword evidence="1" id="KW-0663">Pyridoxal phosphate</keyword>
<evidence type="ECO:0000256" key="1">
    <source>
        <dbReference type="ARBA" id="ARBA00022898"/>
    </source>
</evidence>
<dbReference type="EMBL" id="MUYU01000023">
    <property type="protein sequence ID" value="OOS22984.1"/>
    <property type="molecule type" value="Genomic_DNA"/>
</dbReference>
<gene>
    <name evidence="3" type="ORF">B0680_08750</name>
</gene>
<organism evidence="3 4">
    <name type="scientific">Moraxella pluranimalium</name>
    <dbReference type="NCBI Taxonomy" id="470453"/>
    <lineage>
        <taxon>Bacteria</taxon>
        <taxon>Pseudomonadati</taxon>
        <taxon>Pseudomonadota</taxon>
        <taxon>Gammaproteobacteria</taxon>
        <taxon>Moraxellales</taxon>
        <taxon>Moraxellaceae</taxon>
        <taxon>Moraxella</taxon>
    </lineage>
</organism>